<accession>A0ABD5TD56</accession>
<evidence type="ECO:0000256" key="4">
    <source>
        <dbReference type="SAM" id="Coils"/>
    </source>
</evidence>
<feature type="coiled-coil region" evidence="4">
    <location>
        <begin position="220"/>
        <end position="247"/>
    </location>
</feature>
<dbReference type="AlphaFoldDB" id="A0ABD5TD56"/>
<dbReference type="RefSeq" id="WP_284061381.1">
    <property type="nucleotide sequence ID" value="NZ_CP126158.1"/>
</dbReference>
<keyword evidence="7" id="KW-1185">Reference proteome</keyword>
<dbReference type="SUPFAM" id="SSF53807">
    <property type="entry name" value="Helical backbone' metal receptor"/>
    <property type="match status" value="1"/>
</dbReference>
<comment type="similarity">
    <text evidence="1">Belongs to the bacterial solute-binding protein 9 family.</text>
</comment>
<evidence type="ECO:0000256" key="1">
    <source>
        <dbReference type="ARBA" id="ARBA00011028"/>
    </source>
</evidence>
<dbReference type="Pfam" id="PF01297">
    <property type="entry name" value="ZnuA"/>
    <property type="match status" value="1"/>
</dbReference>
<dbReference type="PANTHER" id="PTHR42953">
    <property type="entry name" value="HIGH-AFFINITY ZINC UPTAKE SYSTEM PROTEIN ZNUA-RELATED"/>
    <property type="match status" value="1"/>
</dbReference>
<sequence>MERTRRAVIGSVGAIGAGALAGCLGSRPGSGDSDGGGTGSDGDATAQATFFVFGDVASAVAGDATSTDLLVPVGQHGHGWEPGPRVRESIRAADLLVHGMTGFQPWVDDVAADLAADDAAVDTVDASADVALLPATGEHGHDHGGDEHDDDEYHEGDHTETEHHDDHTETEHHDDHDEGDDDHDRHAGEYDPHFWMDPLRVADAVDTVEAALTEANPDGSEAHAANAAALREELTALDERIESLVADAGERVLLVAGHNSFQYLGDRYGLHVEALTGLSPDDQPTTRDIERAQEVIAEHGVRYVCADPLESQRAADQLVAETDAEAVLPLTAMPGLTDEWAENDWGYLDVMREVNVPTLDRVLSR</sequence>
<dbReference type="PANTHER" id="PTHR42953:SF3">
    <property type="entry name" value="HIGH-AFFINITY ZINC UPTAKE SYSTEM PROTEIN ZNUA"/>
    <property type="match status" value="1"/>
</dbReference>
<dbReference type="Gene3D" id="3.40.50.1980">
    <property type="entry name" value="Nitrogenase molybdenum iron protein domain"/>
    <property type="match status" value="2"/>
</dbReference>
<dbReference type="GeneID" id="81210318"/>
<reference evidence="6 7" key="1">
    <citation type="journal article" date="2019" name="Int. J. Syst. Evol. Microbiol.">
        <title>The Global Catalogue of Microorganisms (GCM) 10K type strain sequencing project: providing services to taxonomists for standard genome sequencing and annotation.</title>
        <authorList>
            <consortium name="The Broad Institute Genomics Platform"/>
            <consortium name="The Broad Institute Genome Sequencing Center for Infectious Disease"/>
            <person name="Wu L."/>
            <person name="Ma J."/>
        </authorList>
    </citation>
    <scope>NUCLEOTIDE SEQUENCE [LARGE SCALE GENOMIC DNA]</scope>
    <source>
        <strain evidence="6 7">SYNS20</strain>
    </source>
</reference>
<evidence type="ECO:0000313" key="6">
    <source>
        <dbReference type="EMBL" id="MFC6787204.1"/>
    </source>
</evidence>
<dbReference type="InterPro" id="IPR050492">
    <property type="entry name" value="Bact_metal-bind_prot9"/>
</dbReference>
<keyword evidence="4" id="KW-0175">Coiled coil</keyword>
<evidence type="ECO:0000256" key="5">
    <source>
        <dbReference type="SAM" id="MobiDB-lite"/>
    </source>
</evidence>
<keyword evidence="3" id="KW-0732">Signal</keyword>
<feature type="region of interest" description="Disordered" evidence="5">
    <location>
        <begin position="135"/>
        <end position="190"/>
    </location>
</feature>
<gene>
    <name evidence="6" type="ORF">ACFQFD_14735</name>
</gene>
<comment type="caution">
    <text evidence="6">The sequence shown here is derived from an EMBL/GenBank/DDBJ whole genome shotgun (WGS) entry which is preliminary data.</text>
</comment>
<dbReference type="InterPro" id="IPR006127">
    <property type="entry name" value="ZnuA-like"/>
</dbReference>
<dbReference type="PROSITE" id="PS51257">
    <property type="entry name" value="PROKAR_LIPOPROTEIN"/>
    <property type="match status" value="1"/>
</dbReference>
<dbReference type="EMBL" id="JBHSWX010000012">
    <property type="protein sequence ID" value="MFC6787204.1"/>
    <property type="molecule type" value="Genomic_DNA"/>
</dbReference>
<dbReference type="Proteomes" id="UP001596443">
    <property type="component" value="Unassembled WGS sequence"/>
</dbReference>
<evidence type="ECO:0000256" key="2">
    <source>
        <dbReference type="ARBA" id="ARBA00022448"/>
    </source>
</evidence>
<feature type="compositionally biased region" description="Basic and acidic residues" evidence="5">
    <location>
        <begin position="155"/>
        <end position="190"/>
    </location>
</feature>
<proteinExistence type="inferred from homology"/>
<name>A0ABD5TD56_9EURY</name>
<protein>
    <submittedName>
        <fullName evidence="6">Metal ABC transporter substrate-binding protein</fullName>
    </submittedName>
</protein>
<organism evidence="6 7">
    <name type="scientific">Halobaculum halobium</name>
    <dbReference type="NCBI Taxonomy" id="3032281"/>
    <lineage>
        <taxon>Archaea</taxon>
        <taxon>Methanobacteriati</taxon>
        <taxon>Methanobacteriota</taxon>
        <taxon>Stenosarchaea group</taxon>
        <taxon>Halobacteria</taxon>
        <taxon>Halobacteriales</taxon>
        <taxon>Haloferacaceae</taxon>
        <taxon>Halobaculum</taxon>
    </lineage>
</organism>
<keyword evidence="2" id="KW-0813">Transport</keyword>
<evidence type="ECO:0000313" key="7">
    <source>
        <dbReference type="Proteomes" id="UP001596443"/>
    </source>
</evidence>
<evidence type="ECO:0000256" key="3">
    <source>
        <dbReference type="ARBA" id="ARBA00022729"/>
    </source>
</evidence>